<dbReference type="GeneTree" id="ENSGT00940000163630"/>
<keyword evidence="3" id="KW-1185">Reference proteome</keyword>
<reference evidence="2" key="3">
    <citation type="submission" date="2025-09" db="UniProtKB">
        <authorList>
            <consortium name="Ensembl"/>
        </authorList>
    </citation>
    <scope>IDENTIFICATION</scope>
</reference>
<dbReference type="PANTHER" id="PTHR31635">
    <property type="entry name" value="REVERSE TRANSCRIPTASE DOMAIN-CONTAINING PROTEIN-RELATED"/>
    <property type="match status" value="1"/>
</dbReference>
<dbReference type="SUPFAM" id="SSF56672">
    <property type="entry name" value="DNA/RNA polymerases"/>
    <property type="match status" value="1"/>
</dbReference>
<dbReference type="Ensembl" id="ENSDCDT00010015586.1">
    <property type="protein sequence ID" value="ENSDCDP00010014802.1"/>
    <property type="gene ID" value="ENSDCDG00010006744.1"/>
</dbReference>
<evidence type="ECO:0000313" key="3">
    <source>
        <dbReference type="Proteomes" id="UP000694580"/>
    </source>
</evidence>
<dbReference type="AlphaFoldDB" id="A0AAY4B1G0"/>
<organism evidence="2 3">
    <name type="scientific">Denticeps clupeoides</name>
    <name type="common">denticle herring</name>
    <dbReference type="NCBI Taxonomy" id="299321"/>
    <lineage>
        <taxon>Eukaryota</taxon>
        <taxon>Metazoa</taxon>
        <taxon>Chordata</taxon>
        <taxon>Craniata</taxon>
        <taxon>Vertebrata</taxon>
        <taxon>Euteleostomi</taxon>
        <taxon>Actinopterygii</taxon>
        <taxon>Neopterygii</taxon>
        <taxon>Teleostei</taxon>
        <taxon>Clupei</taxon>
        <taxon>Clupeiformes</taxon>
        <taxon>Denticipitoidei</taxon>
        <taxon>Denticipitidae</taxon>
        <taxon>Denticeps</taxon>
    </lineage>
</organism>
<name>A0AAY4B1G0_9TELE</name>
<sequence>MNQKTQVQIPLTTIVSLSKTLNPELLQGETVPVTTKSLWIRASDKCCKCKCSKSFLKLFIIFCCCSSECDSMHLQVEGNEFYTKLYTSQVHVSPSEIHTFLDQLEILKITCEDRSRLDLGISCEDLTQAIKSMQNGKSPGQDGFPIEFYKVISAKLTPLLSKRFEEILSQKKLPCTMTQDPCKCGSYWPISLLPCDYKIISKVLSCRLDSVIPKIIDLDQTGFIPGKQSFFNMRHLFSILYSSHSTLQPEIVISLDAEKAFDPVEWEYLFEVLERFGFGPTFISWVKIMYNSPLASVRTNSVISDYFPLHRGTRQGCCLSPFLFDLAIEPLAIALRKEERITGVTRFNKTHKVSLYADDLLIYLSNPLESIPVLMELLRSYSLISGYKLNFSKSTILQVNQLAMSLDLSSFPFKQVVEFTYLGINVPHSYKDLYAHNFKTLLKRTKNDFSRWSSLPILAGRLNTIKMVVLPRKKSNIHPIKLQDNQCSGTLK</sequence>
<dbReference type="InterPro" id="IPR043502">
    <property type="entry name" value="DNA/RNA_pol_sf"/>
</dbReference>
<dbReference type="PANTHER" id="PTHR31635:SF196">
    <property type="entry name" value="REVERSE TRANSCRIPTASE DOMAIN-CONTAINING PROTEIN-RELATED"/>
    <property type="match status" value="1"/>
</dbReference>
<evidence type="ECO:0000259" key="1">
    <source>
        <dbReference type="PROSITE" id="PS50878"/>
    </source>
</evidence>
<feature type="domain" description="Reverse transcriptase" evidence="1">
    <location>
        <begin position="161"/>
        <end position="426"/>
    </location>
</feature>
<accession>A0AAY4B1G0</accession>
<dbReference type="InterPro" id="IPR000477">
    <property type="entry name" value="RT_dom"/>
</dbReference>
<dbReference type="Proteomes" id="UP000694580">
    <property type="component" value="Chromosome 14"/>
</dbReference>
<dbReference type="PROSITE" id="PS50878">
    <property type="entry name" value="RT_POL"/>
    <property type="match status" value="1"/>
</dbReference>
<reference evidence="2" key="2">
    <citation type="submission" date="2025-08" db="UniProtKB">
        <authorList>
            <consortium name="Ensembl"/>
        </authorList>
    </citation>
    <scope>IDENTIFICATION</scope>
</reference>
<evidence type="ECO:0000313" key="2">
    <source>
        <dbReference type="Ensembl" id="ENSDCDP00010014802.1"/>
    </source>
</evidence>
<proteinExistence type="predicted"/>
<dbReference type="CDD" id="cd01650">
    <property type="entry name" value="RT_nLTR_like"/>
    <property type="match status" value="1"/>
</dbReference>
<reference evidence="2 3" key="1">
    <citation type="submission" date="2020-06" db="EMBL/GenBank/DDBJ databases">
        <authorList>
            <consortium name="Wellcome Sanger Institute Data Sharing"/>
        </authorList>
    </citation>
    <scope>NUCLEOTIDE SEQUENCE [LARGE SCALE GENOMIC DNA]</scope>
</reference>
<protein>
    <recommendedName>
        <fullName evidence="1">Reverse transcriptase domain-containing protein</fullName>
    </recommendedName>
</protein>
<dbReference type="Pfam" id="PF00078">
    <property type="entry name" value="RVT_1"/>
    <property type="match status" value="1"/>
</dbReference>